<name>A0A9P1NYL7_9CYAN</name>
<dbReference type="EMBL" id="FO818640">
    <property type="protein sequence ID" value="CDM94884.1"/>
    <property type="molecule type" value="Genomic_DNA"/>
</dbReference>
<gene>
    <name evidence="1" type="ORF">ARTHRO_30150</name>
</gene>
<dbReference type="AlphaFoldDB" id="A0A9P1NYL7"/>
<evidence type="ECO:0000313" key="1">
    <source>
        <dbReference type="EMBL" id="CDM94884.1"/>
    </source>
</evidence>
<reference evidence="1 2" key="1">
    <citation type="submission" date="2014-02" db="EMBL/GenBank/DDBJ databases">
        <authorList>
            <person name="Genoscope - CEA"/>
        </authorList>
    </citation>
    <scope>NUCLEOTIDE SEQUENCE [LARGE SCALE GENOMIC DNA]</scope>
    <source>
        <strain evidence="1 2">PCC 8005</strain>
    </source>
</reference>
<sequence>MAIAVTLSHIRPSGFNTPPYGIIEHYDFFVGLTLSSLPYLDSSKRRDI</sequence>
<accession>A0A9P1NYL7</accession>
<dbReference type="Proteomes" id="UP000032946">
    <property type="component" value="Chromosome"/>
</dbReference>
<organism evidence="1 2">
    <name type="scientific">Limnospira indica PCC 8005</name>
    <dbReference type="NCBI Taxonomy" id="376219"/>
    <lineage>
        <taxon>Bacteria</taxon>
        <taxon>Bacillati</taxon>
        <taxon>Cyanobacteriota</taxon>
        <taxon>Cyanophyceae</taxon>
        <taxon>Oscillatoriophycideae</taxon>
        <taxon>Oscillatoriales</taxon>
        <taxon>Sirenicapillariaceae</taxon>
        <taxon>Limnospira</taxon>
    </lineage>
</organism>
<proteinExistence type="predicted"/>
<evidence type="ECO:0000313" key="2">
    <source>
        <dbReference type="Proteomes" id="UP000032946"/>
    </source>
</evidence>
<keyword evidence="2" id="KW-1185">Reference proteome</keyword>
<protein>
    <submittedName>
        <fullName evidence="1">Uncharacterized protein</fullName>
    </submittedName>
</protein>